<dbReference type="AlphaFoldDB" id="F0VLA4"/>
<dbReference type="Gene3D" id="2.60.40.1320">
    <property type="entry name" value="SRS domain"/>
    <property type="match status" value="2"/>
</dbReference>
<gene>
    <name evidence="4" type="ORF">BN1204_052810</name>
    <name evidence="3" type="ORF">NCLIV_052810</name>
</gene>
<accession>F0VLA4</accession>
<dbReference type="GO" id="GO:0016020">
    <property type="term" value="C:membrane"/>
    <property type="evidence" value="ECO:0007669"/>
    <property type="project" value="InterPro"/>
</dbReference>
<protein>
    <submittedName>
        <fullName evidence="3">SRS domain-containing protein</fullName>
    </submittedName>
</protein>
<dbReference type="InterPro" id="IPR007226">
    <property type="entry name" value="SRS_dom"/>
</dbReference>
<name>F0VLA4_NEOCL</name>
<feature type="domain" description="SRS" evidence="2">
    <location>
        <begin position="194"/>
        <end position="304"/>
    </location>
</feature>
<dbReference type="eggNOG" id="ENOG502TMPM">
    <property type="taxonomic scope" value="Eukaryota"/>
</dbReference>
<dbReference type="RefSeq" id="XP_003884884.1">
    <property type="nucleotide sequence ID" value="XM_003884835.1"/>
</dbReference>
<reference evidence="3" key="1">
    <citation type="submission" date="2011-02" db="EMBL/GenBank/DDBJ databases">
        <authorList>
            <person name="Aslett M."/>
        </authorList>
    </citation>
    <scope>NUCLEOTIDE SEQUENCE</scope>
    <source>
        <strain evidence="3">Liverpool</strain>
    </source>
</reference>
<dbReference type="Proteomes" id="UP000007494">
    <property type="component" value="Chromosome X"/>
</dbReference>
<evidence type="ECO:0000313" key="5">
    <source>
        <dbReference type="Proteomes" id="UP000007494"/>
    </source>
</evidence>
<reference evidence="4" key="4">
    <citation type="journal article" date="2015" name="PLoS ONE">
        <title>Comprehensive Evaluation of Toxoplasma gondii VEG and Neospora caninum LIV Genomes with Tachyzoite Stage Transcriptome and Proteome Defines Novel Transcript Features.</title>
        <authorList>
            <person name="Ramaprasad A."/>
            <person name="Mourier T."/>
            <person name="Naeem R."/>
            <person name="Malas T.B."/>
            <person name="Moussa E."/>
            <person name="Panigrahi A."/>
            <person name="Vermont S.J."/>
            <person name="Otto T.D."/>
            <person name="Wastling J."/>
            <person name="Pain A."/>
        </authorList>
    </citation>
    <scope>NUCLEOTIDE SEQUENCE</scope>
    <source>
        <strain evidence="4">Liverpool</strain>
    </source>
</reference>
<evidence type="ECO:0000313" key="3">
    <source>
        <dbReference type="EMBL" id="CBZ54856.1"/>
    </source>
</evidence>
<dbReference type="SUPFAM" id="SSF74877">
    <property type="entry name" value="Major surface antigen p30, SAG1"/>
    <property type="match status" value="2"/>
</dbReference>
<dbReference type="OrthoDB" id="10382829at2759"/>
<reference evidence="5" key="3">
    <citation type="journal article" date="2012" name="PLoS Pathog.">
        <title>Comparative genomics of the apicomplexan parasites Toxoplasma gondii and Neospora caninum: Coccidia differing in host range and transmission strategy.</title>
        <authorList>
            <person name="Reid A.J."/>
            <person name="Vermont S.J."/>
            <person name="Cotton J.A."/>
            <person name="Harris D."/>
            <person name="Hill-Cawthorne G.A."/>
            <person name="Konen-Waisman S."/>
            <person name="Latham S.M."/>
            <person name="Mourier T."/>
            <person name="Norton R."/>
            <person name="Quail M.A."/>
            <person name="Sanders M."/>
            <person name="Shanmugam D."/>
            <person name="Sohal A."/>
            <person name="Wasmuth J.D."/>
            <person name="Brunk B."/>
            <person name="Grigg M.E."/>
            <person name="Howard J.C."/>
            <person name="Parkinson J."/>
            <person name="Roos D.S."/>
            <person name="Trees A.J."/>
            <person name="Berriman M."/>
            <person name="Pain A."/>
            <person name="Wastling J.M."/>
        </authorList>
    </citation>
    <scope>NUCLEOTIDE SEQUENCE [LARGE SCALE GENOMIC DNA]</scope>
    <source>
        <strain evidence="5">Liverpool</strain>
    </source>
</reference>
<organism evidence="3 5">
    <name type="scientific">Neospora caninum (strain Liverpool)</name>
    <dbReference type="NCBI Taxonomy" id="572307"/>
    <lineage>
        <taxon>Eukaryota</taxon>
        <taxon>Sar</taxon>
        <taxon>Alveolata</taxon>
        <taxon>Apicomplexa</taxon>
        <taxon>Conoidasida</taxon>
        <taxon>Coccidia</taxon>
        <taxon>Eucoccidiorida</taxon>
        <taxon>Eimeriorina</taxon>
        <taxon>Sarcocystidae</taxon>
        <taxon>Neospora</taxon>
    </lineage>
</organism>
<feature type="domain" description="SRS" evidence="2">
    <location>
        <begin position="40"/>
        <end position="172"/>
    </location>
</feature>
<dbReference type="OMA" id="ETECTNG"/>
<dbReference type="Pfam" id="PF04092">
    <property type="entry name" value="SAG"/>
    <property type="match status" value="2"/>
</dbReference>
<feature type="region of interest" description="Disordered" evidence="1">
    <location>
        <begin position="304"/>
        <end position="328"/>
    </location>
</feature>
<evidence type="ECO:0000256" key="1">
    <source>
        <dbReference type="SAM" id="MobiDB-lite"/>
    </source>
</evidence>
<evidence type="ECO:0000259" key="2">
    <source>
        <dbReference type="Pfam" id="PF04092"/>
    </source>
</evidence>
<dbReference type="VEuPathDB" id="ToxoDB:NCLIV_052810"/>
<dbReference type="GeneID" id="13446560"/>
<dbReference type="EMBL" id="FR823391">
    <property type="protein sequence ID" value="CBZ54856.1"/>
    <property type="molecule type" value="Genomic_DNA"/>
</dbReference>
<reference evidence="3" key="2">
    <citation type="submission" date="2011-03" db="EMBL/GenBank/DDBJ databases">
        <title>Comparative genomics and transcriptomics of Neospora caninum and Toxoplasma gondii.</title>
        <authorList>
            <person name="Reid A.J."/>
            <person name="Sohal A."/>
            <person name="Harris D."/>
            <person name="Quail M."/>
            <person name="Sanders M."/>
            <person name="Berriman M."/>
            <person name="Wastling J.M."/>
            <person name="Pain A."/>
        </authorList>
    </citation>
    <scope>NUCLEOTIDE SEQUENCE</scope>
    <source>
        <strain evidence="3">Liverpool</strain>
    </source>
</reference>
<sequence>MPSRAFRNFQALRGIRYAVALAIVLFVCLSRRGVAADLEVVPCESSAAVVSLALKETTKSVKFKCAQNSSLYPTVSDNNNKFCVDSMCRQEVDLGESYNLSQQPGATGSSHLKSLRTGESPTYTLTLTRQPEKSQTLYFLCKSTAAAPEEEREETAETSSDKSTSCIIQVAVYGAQALSDAASERVCTLGSSLEDVTLNSTSNKVTFRCGDGGTLSPVNFENAFAGEPCSTETSLATLGLRATLLEGKSASKDAAKVPAYTLEVSEFPAGPDSARVCYKCHQPSKQKDPAGDTTASECKVVINVAPDSETGDDKPDDDEPATSDATEHTGVNFVLSGVIVLTAALGLNEALMHFGGLGE</sequence>
<keyword evidence="5" id="KW-1185">Reference proteome</keyword>
<evidence type="ECO:0000313" key="4">
    <source>
        <dbReference type="EMBL" id="CEL69576.1"/>
    </source>
</evidence>
<dbReference type="EMBL" id="LN714485">
    <property type="protein sequence ID" value="CEL69576.1"/>
    <property type="molecule type" value="Genomic_DNA"/>
</dbReference>
<proteinExistence type="predicted"/>
<dbReference type="InParanoid" id="F0VLA4"/>
<dbReference type="InterPro" id="IPR036755">
    <property type="entry name" value="SRS_dom_sf"/>
</dbReference>